<dbReference type="EnsemblMetazoa" id="LLOJ004891-RA">
    <property type="protein sequence ID" value="LLOJ004891-PA"/>
    <property type="gene ID" value="LLOJ004891"/>
</dbReference>
<keyword evidence="1" id="KW-1133">Transmembrane helix</keyword>
<name>A0A1B0CJV2_LUTLO</name>
<dbReference type="VEuPathDB" id="VectorBase:LLOJ004891"/>
<keyword evidence="1" id="KW-0812">Transmembrane</keyword>
<sequence>MPVNSIHLIFYSQHSFSSKRRADNIQNMSHIVSYMEMINFLKLIFCSFFSRKLFFMVLLVVTTLCSTYHLQ</sequence>
<keyword evidence="1" id="KW-0472">Membrane</keyword>
<accession>A0A1B0CJV2</accession>
<proteinExistence type="predicted"/>
<keyword evidence="3" id="KW-1185">Reference proteome</keyword>
<dbReference type="EMBL" id="AJWK01015432">
    <property type="status" value="NOT_ANNOTATED_CDS"/>
    <property type="molecule type" value="Genomic_DNA"/>
</dbReference>
<evidence type="ECO:0000313" key="2">
    <source>
        <dbReference type="EnsemblMetazoa" id="LLOJ004891-PA"/>
    </source>
</evidence>
<dbReference type="AlphaFoldDB" id="A0A1B0CJV2"/>
<evidence type="ECO:0000256" key="1">
    <source>
        <dbReference type="SAM" id="Phobius"/>
    </source>
</evidence>
<reference evidence="2" key="1">
    <citation type="submission" date="2020-05" db="UniProtKB">
        <authorList>
            <consortium name="EnsemblMetazoa"/>
        </authorList>
    </citation>
    <scope>IDENTIFICATION</scope>
    <source>
        <strain evidence="2">Jacobina</strain>
    </source>
</reference>
<evidence type="ECO:0000313" key="3">
    <source>
        <dbReference type="Proteomes" id="UP000092461"/>
    </source>
</evidence>
<feature type="transmembrane region" description="Helical" evidence="1">
    <location>
        <begin position="53"/>
        <end position="70"/>
    </location>
</feature>
<protein>
    <submittedName>
        <fullName evidence="2">Uncharacterized protein</fullName>
    </submittedName>
</protein>
<dbReference type="Proteomes" id="UP000092461">
    <property type="component" value="Unassembled WGS sequence"/>
</dbReference>
<organism evidence="2 3">
    <name type="scientific">Lutzomyia longipalpis</name>
    <name type="common">Sand fly</name>
    <dbReference type="NCBI Taxonomy" id="7200"/>
    <lineage>
        <taxon>Eukaryota</taxon>
        <taxon>Metazoa</taxon>
        <taxon>Ecdysozoa</taxon>
        <taxon>Arthropoda</taxon>
        <taxon>Hexapoda</taxon>
        <taxon>Insecta</taxon>
        <taxon>Pterygota</taxon>
        <taxon>Neoptera</taxon>
        <taxon>Endopterygota</taxon>
        <taxon>Diptera</taxon>
        <taxon>Nematocera</taxon>
        <taxon>Psychodoidea</taxon>
        <taxon>Psychodidae</taxon>
        <taxon>Lutzomyia</taxon>
        <taxon>Lutzomyia</taxon>
    </lineage>
</organism>